<feature type="transmembrane region" description="Helical" evidence="1">
    <location>
        <begin position="6"/>
        <end position="31"/>
    </location>
</feature>
<evidence type="ECO:0000313" key="2">
    <source>
        <dbReference type="EMBL" id="AKB90852.1"/>
    </source>
</evidence>
<keyword evidence="1" id="KW-0812">Transmembrane</keyword>
<keyword evidence="1" id="KW-1133">Transmembrane helix</keyword>
<dbReference type="EMBL" id="KP313764">
    <property type="protein sequence ID" value="AKB90852.1"/>
    <property type="molecule type" value="Genomic_RNA"/>
</dbReference>
<reference evidence="2" key="1">
    <citation type="submission" date="2014-12" db="EMBL/GenBank/DDBJ databases">
        <authorList>
            <person name="Reynard J.-S."/>
            <person name="Schneeberger P.H.-H."/>
            <person name="Frey J.E."/>
            <person name="Schaerer S."/>
        </authorList>
    </citation>
    <scope>NUCLEOTIDE SEQUENCE</scope>
    <source>
        <strain evidence="2">Ob</strain>
    </source>
</reference>
<name>A0A0E3SUI9_9CLOS</name>
<accession>A0A0E3SUI9</accession>
<sequence length="46" mass="5218">MLDLFSQFNWVFQLCAFALVLLFFAVLALVLQRVFFNAVRGPSPPA</sequence>
<keyword evidence="1" id="KW-0472">Membrane</keyword>
<reference evidence="2" key="2">
    <citation type="journal article" date="2015" name="Phytopathology">
        <title>Biological, serological and molecular characterization of a highly divergent strain of GLRaV-4 causing grapevine leafroll disease.</title>
        <authorList>
            <person name="Reynard J.S."/>
            <person name="Schneeberger P.H."/>
            <person name="Frey J."/>
            <person name="Schaerer S."/>
        </authorList>
    </citation>
    <scope>NUCLEOTIDE SEQUENCE</scope>
    <source>
        <strain evidence="2">Ob</strain>
    </source>
</reference>
<organism evidence="2">
    <name type="scientific">Grapevine leafroll-associated virus 4</name>
    <dbReference type="NCBI Taxonomy" id="70177"/>
    <lineage>
        <taxon>Viruses</taxon>
        <taxon>Riboviria</taxon>
        <taxon>Orthornavirae</taxon>
        <taxon>Kitrinoviricota</taxon>
        <taxon>Alsuviricetes</taxon>
        <taxon>Martellivirales</taxon>
        <taxon>Closteroviridae</taxon>
        <taxon>Ampelovirus</taxon>
        <taxon>Ampelovirus tetravitis</taxon>
    </lineage>
</organism>
<proteinExistence type="predicted"/>
<protein>
    <submittedName>
        <fullName evidence="2">Small hydrophobic protein</fullName>
    </submittedName>
</protein>
<evidence type="ECO:0000256" key="1">
    <source>
        <dbReference type="SAM" id="Phobius"/>
    </source>
</evidence>